<accession>A0A7W4II29</accession>
<comment type="caution">
    <text evidence="2">The sequence shown here is derived from an EMBL/GenBank/DDBJ whole genome shotgun (WGS) entry which is preliminary data.</text>
</comment>
<dbReference type="Proteomes" id="UP000540490">
    <property type="component" value="Unassembled WGS sequence"/>
</dbReference>
<dbReference type="AlphaFoldDB" id="A0A7W4II29"/>
<protein>
    <submittedName>
        <fullName evidence="2">Uncharacterized protein</fullName>
    </submittedName>
</protein>
<feature type="compositionally biased region" description="Basic and acidic residues" evidence="1">
    <location>
        <begin position="91"/>
        <end position="106"/>
    </location>
</feature>
<evidence type="ECO:0000313" key="4">
    <source>
        <dbReference type="Proteomes" id="UP000540490"/>
    </source>
</evidence>
<evidence type="ECO:0000313" key="3">
    <source>
        <dbReference type="EMBL" id="MBB2192569.1"/>
    </source>
</evidence>
<proteinExistence type="predicted"/>
<dbReference type="Proteomes" id="UP000561077">
    <property type="component" value="Unassembled WGS sequence"/>
</dbReference>
<sequence>MIVHGFSPFLRTATPERDDAPALWRSGQMMFTQFAVFTDREYGFPDKSTCDGNGEIRRQIYDFRHLFIVLGAVLKGGKRCRVGNKPSAFGKRSERERQQRPKDVLR</sequence>
<gene>
    <name evidence="3" type="ORF">HLH25_02740</name>
    <name evidence="2" type="ORF">HLH26_01960</name>
</gene>
<keyword evidence="4" id="KW-1185">Reference proteome</keyword>
<evidence type="ECO:0000313" key="5">
    <source>
        <dbReference type="Proteomes" id="UP000561077"/>
    </source>
</evidence>
<organism evidence="2 5">
    <name type="scientific">Gluconacetobacter dulcium</name>
    <dbReference type="NCBI Taxonomy" id="2729096"/>
    <lineage>
        <taxon>Bacteria</taxon>
        <taxon>Pseudomonadati</taxon>
        <taxon>Pseudomonadota</taxon>
        <taxon>Alphaproteobacteria</taxon>
        <taxon>Acetobacterales</taxon>
        <taxon>Acetobacteraceae</taxon>
        <taxon>Gluconacetobacter</taxon>
    </lineage>
</organism>
<evidence type="ECO:0000256" key="1">
    <source>
        <dbReference type="SAM" id="MobiDB-lite"/>
    </source>
</evidence>
<dbReference type="EMBL" id="JABEQN010000002">
    <property type="protein sequence ID" value="MBB2192569.1"/>
    <property type="molecule type" value="Genomic_DNA"/>
</dbReference>
<feature type="region of interest" description="Disordered" evidence="1">
    <location>
        <begin position="84"/>
        <end position="106"/>
    </location>
</feature>
<reference evidence="4 5" key="1">
    <citation type="submission" date="2020-04" db="EMBL/GenBank/DDBJ databases">
        <title>Description of novel Gluconacetobacter.</title>
        <authorList>
            <person name="Sombolestani A."/>
        </authorList>
    </citation>
    <scope>NUCLEOTIDE SEQUENCE [LARGE SCALE GENOMIC DNA]</scope>
    <source>
        <strain evidence="3 4">LMG 1728</strain>
        <strain evidence="2 5">LMG 1731</strain>
    </source>
</reference>
<dbReference type="EMBL" id="JABEQO010000002">
    <property type="protein sequence ID" value="MBB2163314.1"/>
    <property type="molecule type" value="Genomic_DNA"/>
</dbReference>
<evidence type="ECO:0000313" key="2">
    <source>
        <dbReference type="EMBL" id="MBB2163314.1"/>
    </source>
</evidence>
<name>A0A7W4II29_9PROT</name>
<dbReference type="RefSeq" id="WP_182972600.1">
    <property type="nucleotide sequence ID" value="NZ_JABEQN010000002.1"/>
</dbReference>